<feature type="compositionally biased region" description="Basic residues" evidence="1">
    <location>
        <begin position="50"/>
        <end position="61"/>
    </location>
</feature>
<accession>A0A2P4WXD2</accession>
<dbReference type="OrthoDB" id="117306at2759"/>
<feature type="non-terminal residue" evidence="3">
    <location>
        <position position="724"/>
    </location>
</feature>
<feature type="domain" description="PiggyBac transposable element-derived protein" evidence="2">
    <location>
        <begin position="281"/>
        <end position="689"/>
    </location>
</feature>
<sequence>MVGGVGKTPRRKLTEQEKKQSREALLKEHRERRVRRAEQKEESRGESMGKRQKKGARKKASKLTTLAMETAESKDTVNAAVGSEVPEFAEAKETRAAQTIAEAKEAVTFVEESTDISVAVHDVVEEMVVSVARVDAMTPVPQSITLTAARPPTSVGKRKSRIPVPIRKRRRGVLQEDSDDDKEDSDIQEEPEDEEDVDGGDSWSGDWDIGELTDEEPEDEFEDLPPSNWSSAAKDQDMISSMRHDGWEYDSTKFGPDPTYRELCKDPFGPSDSVLSVADDPLVLLFYFMPPKLWSQIAVESNRYHTQTIPLRARTLRSQQRRNGGDVEELGEIRRLLACVADIEPWVILRVVALLIARILVPIRKGIAAHWSLNKVGALPSNRFGQFMAKNRFFHIMGYLHFSNNKSPQASLDRAWKIRPVIDVLQRTFARGYKAPPVISFDEATLPSRSRFNPMRQFNKDKPHRWGTKVFVAACAKSAYCMRIEVYCGAKTHLRTPVPKDNNAGEPAVLRNMNALLPPATNSPWRLVVTDRFYTSVKLALELLHRRMYLTGTIQTDRSGYAKGVVTSKKYRTVNKRKAMVPPQGTIKLAVNKRFPQLTAAMWMDRNPVHMLSSGGSRQEGTVKRRINGEVQSLPAPELVCDYHRWMGGVDIHDQLRMQRYSVQLAYKSRKYYKTLFFGLLDMAIVNSFIVQRHHKKVNNKRPPKHFKFLEELHEQLLAIDSSE</sequence>
<dbReference type="Proteomes" id="UP000237271">
    <property type="component" value="Unassembled WGS sequence"/>
</dbReference>
<comment type="caution">
    <text evidence="3">The sequence shown here is derived from an EMBL/GenBank/DDBJ whole genome shotgun (WGS) entry which is preliminary data.</text>
</comment>
<dbReference type="EMBL" id="NCKW01020422">
    <property type="protein sequence ID" value="POM57968.1"/>
    <property type="molecule type" value="Genomic_DNA"/>
</dbReference>
<reference evidence="3 4" key="1">
    <citation type="journal article" date="2017" name="Genome Biol. Evol.">
        <title>Phytophthora megakarya and P. palmivora, closely related causal agents of cacao black pod rot, underwent increases in genome sizes and gene numbers by different mechanisms.</title>
        <authorList>
            <person name="Ali S.S."/>
            <person name="Shao J."/>
            <person name="Lary D.J."/>
            <person name="Kronmiller B."/>
            <person name="Shen D."/>
            <person name="Strem M.D."/>
            <person name="Amoako-Attah I."/>
            <person name="Akrofi A.Y."/>
            <person name="Begoude B.A."/>
            <person name="Ten Hoopen G.M."/>
            <person name="Coulibaly K."/>
            <person name="Kebe B.I."/>
            <person name="Melnick R.L."/>
            <person name="Guiltinan M.J."/>
            <person name="Tyler B.M."/>
            <person name="Meinhardt L.W."/>
            <person name="Bailey B.A."/>
        </authorList>
    </citation>
    <scope>NUCLEOTIDE SEQUENCE [LARGE SCALE GENOMIC DNA]</scope>
    <source>
        <strain evidence="4">sbr112.9</strain>
    </source>
</reference>
<feature type="region of interest" description="Disordered" evidence="1">
    <location>
        <begin position="145"/>
        <end position="232"/>
    </location>
</feature>
<dbReference type="Pfam" id="PF13843">
    <property type="entry name" value="DDE_Tnp_1_7"/>
    <property type="match status" value="1"/>
</dbReference>
<feature type="compositionally biased region" description="Basic residues" evidence="1">
    <location>
        <begin position="156"/>
        <end position="172"/>
    </location>
</feature>
<dbReference type="InterPro" id="IPR029526">
    <property type="entry name" value="PGBD"/>
</dbReference>
<evidence type="ECO:0000259" key="2">
    <source>
        <dbReference type="Pfam" id="PF13843"/>
    </source>
</evidence>
<feature type="compositionally biased region" description="Acidic residues" evidence="1">
    <location>
        <begin position="176"/>
        <end position="199"/>
    </location>
</feature>
<dbReference type="PANTHER" id="PTHR46599">
    <property type="entry name" value="PIGGYBAC TRANSPOSABLE ELEMENT-DERIVED PROTEIN 4"/>
    <property type="match status" value="1"/>
</dbReference>
<feature type="compositionally biased region" description="Acidic residues" evidence="1">
    <location>
        <begin position="208"/>
        <end position="223"/>
    </location>
</feature>
<feature type="region of interest" description="Disordered" evidence="1">
    <location>
        <begin position="1"/>
        <end position="64"/>
    </location>
</feature>
<organism evidence="3 4">
    <name type="scientific">Phytophthora palmivora</name>
    <dbReference type="NCBI Taxonomy" id="4796"/>
    <lineage>
        <taxon>Eukaryota</taxon>
        <taxon>Sar</taxon>
        <taxon>Stramenopiles</taxon>
        <taxon>Oomycota</taxon>
        <taxon>Peronosporomycetes</taxon>
        <taxon>Peronosporales</taxon>
        <taxon>Peronosporaceae</taxon>
        <taxon>Phytophthora</taxon>
    </lineage>
</organism>
<dbReference type="AlphaFoldDB" id="A0A2P4WXD2"/>
<evidence type="ECO:0000256" key="1">
    <source>
        <dbReference type="SAM" id="MobiDB-lite"/>
    </source>
</evidence>
<keyword evidence="4" id="KW-1185">Reference proteome</keyword>
<evidence type="ECO:0000313" key="3">
    <source>
        <dbReference type="EMBL" id="POM57968.1"/>
    </source>
</evidence>
<feature type="compositionally biased region" description="Basic and acidic residues" evidence="1">
    <location>
        <begin position="12"/>
        <end position="49"/>
    </location>
</feature>
<protein>
    <recommendedName>
        <fullName evidence="2">PiggyBac transposable element-derived protein domain-containing protein</fullName>
    </recommendedName>
</protein>
<proteinExistence type="predicted"/>
<name>A0A2P4WXD2_9STRA</name>
<dbReference type="PANTHER" id="PTHR46599:SF3">
    <property type="entry name" value="PIGGYBAC TRANSPOSABLE ELEMENT-DERIVED PROTEIN 4"/>
    <property type="match status" value="1"/>
</dbReference>
<gene>
    <name evidence="3" type="ORF">PHPALM_37453</name>
</gene>
<evidence type="ECO:0000313" key="4">
    <source>
        <dbReference type="Proteomes" id="UP000237271"/>
    </source>
</evidence>